<evidence type="ECO:0000313" key="2">
    <source>
        <dbReference type="EMBL" id="KAJ7763130.1"/>
    </source>
</evidence>
<protein>
    <submittedName>
        <fullName evidence="2">Uncharacterized protein</fullName>
    </submittedName>
</protein>
<sequence length="436" mass="48404">MARPPSSIPPTPNAMRRNSGLFDTARAPPPFLIDTGTTILIPPPVPSQRAAEPAHRRTPSTLRPAPRAPLFPPIFGQNIDDPEELDSATAAGRATGFRSSAKARGVRGMGDANFGRGVRGIVIEKENIDKGQKKTRGGSVTTPASAGRQFRDPTENISRTLRRSAPISLSEPEKSAGRYGIYYFTTVYLCDSILSIEMTGISRGEPIWLGIIKSNRKIDEPEEDEETKMKVDTRGRGRRETVRRLLGSQVEHSYGGCRGCTIKVTFWMVDIEVDDFERLTTASRNPEFQWDEETKLKDGKGRRETAIRVAKPCPDIIKVLSVDGWLKFGLGDATLLDGPTTAFRKMKMGPRANRYWGDIAIARRQDGHHSSYPESRGKFMRSLLNRPTPRILGETIKTNSGYECDALQGGWRAIWARRVQTCRDETVSSAGGWSWS</sequence>
<comment type="caution">
    <text evidence="2">The sequence shown here is derived from an EMBL/GenBank/DDBJ whole genome shotgun (WGS) entry which is preliminary data.</text>
</comment>
<organism evidence="2 3">
    <name type="scientific">Mycena maculata</name>
    <dbReference type="NCBI Taxonomy" id="230809"/>
    <lineage>
        <taxon>Eukaryota</taxon>
        <taxon>Fungi</taxon>
        <taxon>Dikarya</taxon>
        <taxon>Basidiomycota</taxon>
        <taxon>Agaricomycotina</taxon>
        <taxon>Agaricomycetes</taxon>
        <taxon>Agaricomycetidae</taxon>
        <taxon>Agaricales</taxon>
        <taxon>Marasmiineae</taxon>
        <taxon>Mycenaceae</taxon>
        <taxon>Mycena</taxon>
    </lineage>
</organism>
<reference evidence="2" key="1">
    <citation type="submission" date="2023-03" db="EMBL/GenBank/DDBJ databases">
        <title>Massive genome expansion in bonnet fungi (Mycena s.s.) driven by repeated elements and novel gene families across ecological guilds.</title>
        <authorList>
            <consortium name="Lawrence Berkeley National Laboratory"/>
            <person name="Harder C.B."/>
            <person name="Miyauchi S."/>
            <person name="Viragh M."/>
            <person name="Kuo A."/>
            <person name="Thoen E."/>
            <person name="Andreopoulos B."/>
            <person name="Lu D."/>
            <person name="Skrede I."/>
            <person name="Drula E."/>
            <person name="Henrissat B."/>
            <person name="Morin E."/>
            <person name="Kohler A."/>
            <person name="Barry K."/>
            <person name="LaButti K."/>
            <person name="Morin E."/>
            <person name="Salamov A."/>
            <person name="Lipzen A."/>
            <person name="Mereny Z."/>
            <person name="Hegedus B."/>
            <person name="Baldrian P."/>
            <person name="Stursova M."/>
            <person name="Weitz H."/>
            <person name="Taylor A."/>
            <person name="Grigoriev I.V."/>
            <person name="Nagy L.G."/>
            <person name="Martin F."/>
            <person name="Kauserud H."/>
        </authorList>
    </citation>
    <scope>NUCLEOTIDE SEQUENCE</scope>
    <source>
        <strain evidence="2">CBHHK188m</strain>
    </source>
</reference>
<accession>A0AAD7JG92</accession>
<dbReference type="EMBL" id="JARJLG010000041">
    <property type="protein sequence ID" value="KAJ7763130.1"/>
    <property type="molecule type" value="Genomic_DNA"/>
</dbReference>
<dbReference type="Proteomes" id="UP001215280">
    <property type="component" value="Unassembled WGS sequence"/>
</dbReference>
<feature type="region of interest" description="Disordered" evidence="1">
    <location>
        <begin position="1"/>
        <end position="28"/>
    </location>
</feature>
<dbReference type="AlphaFoldDB" id="A0AAD7JG92"/>
<feature type="region of interest" description="Disordered" evidence="1">
    <location>
        <begin position="130"/>
        <end position="151"/>
    </location>
</feature>
<name>A0AAD7JG92_9AGAR</name>
<gene>
    <name evidence="2" type="ORF">DFH07DRAFT_770859</name>
</gene>
<feature type="region of interest" description="Disordered" evidence="1">
    <location>
        <begin position="43"/>
        <end position="72"/>
    </location>
</feature>
<evidence type="ECO:0000313" key="3">
    <source>
        <dbReference type="Proteomes" id="UP001215280"/>
    </source>
</evidence>
<evidence type="ECO:0000256" key="1">
    <source>
        <dbReference type="SAM" id="MobiDB-lite"/>
    </source>
</evidence>
<proteinExistence type="predicted"/>
<keyword evidence="3" id="KW-1185">Reference proteome</keyword>
<feature type="compositionally biased region" description="Pro residues" evidence="1">
    <location>
        <begin position="1"/>
        <end position="12"/>
    </location>
</feature>